<name>A3MVD5_PYRCJ</name>
<keyword evidence="2" id="KW-0808">Transferase</keyword>
<dbReference type="GeneID" id="4910050"/>
<dbReference type="GO" id="GO:0000428">
    <property type="term" value="C:DNA-directed RNA polymerase complex"/>
    <property type="evidence" value="ECO:0007669"/>
    <property type="project" value="UniProtKB-KW"/>
</dbReference>
<dbReference type="RefSeq" id="WP_011849860.1">
    <property type="nucleotide sequence ID" value="NC_009073.1"/>
</dbReference>
<keyword evidence="2" id="KW-0240">DNA-directed RNA polymerase</keyword>
<accession>A3MVD5</accession>
<dbReference type="AlphaFoldDB" id="A3MVD5"/>
<evidence type="ECO:0000259" key="1">
    <source>
        <dbReference type="SMART" id="SM00661"/>
    </source>
</evidence>
<dbReference type="eggNOG" id="arCOG00580">
    <property type="taxonomic scope" value="Archaea"/>
</dbReference>
<dbReference type="Proteomes" id="UP000001431">
    <property type="component" value="Chromosome"/>
</dbReference>
<dbReference type="SMART" id="SM00661">
    <property type="entry name" value="RPOL9"/>
    <property type="match status" value="1"/>
</dbReference>
<dbReference type="HOGENOM" id="CLU_166550_0_0_2"/>
<organism evidence="2 3">
    <name type="scientific">Pyrobaculum calidifontis (strain DSM 21063 / JCM 11548 / VA1)</name>
    <dbReference type="NCBI Taxonomy" id="410359"/>
    <lineage>
        <taxon>Archaea</taxon>
        <taxon>Thermoproteota</taxon>
        <taxon>Thermoprotei</taxon>
        <taxon>Thermoproteales</taxon>
        <taxon>Thermoproteaceae</taxon>
        <taxon>Pyrobaculum</taxon>
    </lineage>
</organism>
<dbReference type="EMBL" id="CP000561">
    <property type="protein sequence ID" value="ABO08602.1"/>
    <property type="molecule type" value="Genomic_DNA"/>
</dbReference>
<proteinExistence type="predicted"/>
<dbReference type="InterPro" id="IPR001529">
    <property type="entry name" value="Zn_ribbon_RPB9"/>
</dbReference>
<dbReference type="GO" id="GO:0003899">
    <property type="term" value="F:DNA-directed RNA polymerase activity"/>
    <property type="evidence" value="ECO:0007669"/>
    <property type="project" value="UniProtKB-EC"/>
</dbReference>
<keyword evidence="2" id="KW-0804">Transcription</keyword>
<feature type="domain" description="DNA-directed RNA polymerase II subunit RPB9-like zinc ribbon" evidence="1">
    <location>
        <begin position="2"/>
        <end position="57"/>
    </location>
</feature>
<gene>
    <name evidence="2" type="ordered locus">Pcal_1177</name>
</gene>
<keyword evidence="3" id="KW-1185">Reference proteome</keyword>
<evidence type="ECO:0000313" key="3">
    <source>
        <dbReference type="Proteomes" id="UP000001431"/>
    </source>
</evidence>
<keyword evidence="2" id="KW-0548">Nucleotidyltransferase</keyword>
<dbReference type="EC" id="2.7.7.6" evidence="2"/>
<dbReference type="OrthoDB" id="72957at2157"/>
<sequence>MRFCPKDGTLMVPVKKDGTTVLKCPKCGYEVKLTEKAKEGYRQRSEVSEEKKRGVMVAEERRQEYDQEEMEEMRRLLLENLQESERESD</sequence>
<dbReference type="KEGG" id="pcl:Pcal_1177"/>
<dbReference type="STRING" id="410359.Pcal_1177"/>
<protein>
    <submittedName>
        <fullName evidence="2">DNA-directed RNA polymerase, subunit M</fullName>
        <ecNumber evidence="2">2.7.7.6</ecNumber>
    </submittedName>
</protein>
<evidence type="ECO:0000313" key="2">
    <source>
        <dbReference type="EMBL" id="ABO08602.1"/>
    </source>
</evidence>
<reference evidence="2" key="1">
    <citation type="submission" date="2007-02" db="EMBL/GenBank/DDBJ databases">
        <title>Complete sequence of Pyrobaculum calidifontis JCM 11548.</title>
        <authorList>
            <consortium name="US DOE Joint Genome Institute"/>
            <person name="Copeland A."/>
            <person name="Lucas S."/>
            <person name="Lapidus A."/>
            <person name="Barry K."/>
            <person name="Glavina del Rio T."/>
            <person name="Dalin E."/>
            <person name="Tice H."/>
            <person name="Pitluck S."/>
            <person name="Chain P."/>
            <person name="Malfatti S."/>
            <person name="Shin M."/>
            <person name="Vergez L."/>
            <person name="Schmutz J."/>
            <person name="Larimer F."/>
            <person name="Land M."/>
            <person name="Hauser L."/>
            <person name="Kyrpides N."/>
            <person name="Mikhailova N."/>
            <person name="Cozen A.E."/>
            <person name="Fitz-Gibbon S.T."/>
            <person name="House C.H."/>
            <person name="Saltikov C."/>
            <person name="Lowe T.M."/>
            <person name="Richardson P."/>
        </authorList>
    </citation>
    <scope>NUCLEOTIDE SEQUENCE [LARGE SCALE GENOMIC DNA]</scope>
    <source>
        <strain evidence="2">JCM 11548</strain>
    </source>
</reference>
<dbReference type="GO" id="GO:0006351">
    <property type="term" value="P:DNA-templated transcription"/>
    <property type="evidence" value="ECO:0007669"/>
    <property type="project" value="InterPro"/>
</dbReference>